<reference evidence="2" key="1">
    <citation type="submission" date="2017-03" db="EMBL/GenBank/DDBJ databases">
        <title>Phytopthora megakarya and P. palmivora, two closely related causual agents of cacao black pod achieved similar genome size and gene model numbers by different mechanisms.</title>
        <authorList>
            <person name="Ali S."/>
            <person name="Shao J."/>
            <person name="Larry D.J."/>
            <person name="Kronmiller B."/>
            <person name="Shen D."/>
            <person name="Strem M.D."/>
            <person name="Melnick R.L."/>
            <person name="Guiltinan M.J."/>
            <person name="Tyler B.M."/>
            <person name="Meinhardt L.W."/>
            <person name="Bailey B.A."/>
        </authorList>
    </citation>
    <scope>NUCLEOTIDE SEQUENCE [LARGE SCALE GENOMIC DNA]</scope>
    <source>
        <strain evidence="2">zdho120</strain>
    </source>
</reference>
<keyword evidence="2" id="KW-1185">Reference proteome</keyword>
<evidence type="ECO:0000313" key="1">
    <source>
        <dbReference type="EMBL" id="OWZ16605.1"/>
    </source>
</evidence>
<organism evidence="1 2">
    <name type="scientific">Phytophthora megakarya</name>
    <dbReference type="NCBI Taxonomy" id="4795"/>
    <lineage>
        <taxon>Eukaryota</taxon>
        <taxon>Sar</taxon>
        <taxon>Stramenopiles</taxon>
        <taxon>Oomycota</taxon>
        <taxon>Peronosporomycetes</taxon>
        <taxon>Peronosporales</taxon>
        <taxon>Peronosporaceae</taxon>
        <taxon>Phytophthora</taxon>
    </lineage>
</organism>
<evidence type="ECO:0000313" key="2">
    <source>
        <dbReference type="Proteomes" id="UP000198211"/>
    </source>
</evidence>
<protein>
    <submittedName>
        <fullName evidence="1">Uncharacterized protein</fullName>
    </submittedName>
</protein>
<gene>
    <name evidence="1" type="ORF">PHMEG_0009589</name>
</gene>
<name>A0A225WG60_9STRA</name>
<proteinExistence type="predicted"/>
<comment type="caution">
    <text evidence="1">The sequence shown here is derived from an EMBL/GenBank/DDBJ whole genome shotgun (WGS) entry which is preliminary data.</text>
</comment>
<accession>A0A225WG60</accession>
<sequence length="69" mass="7958">MNSKQADNLVRKKEVSFIAIIPPDTFHDFCVKKSDKAQRQLTTDMDSFKNNSGLTYYKNLPKCSEPNFL</sequence>
<dbReference type="Proteomes" id="UP000198211">
    <property type="component" value="Unassembled WGS sequence"/>
</dbReference>
<dbReference type="AlphaFoldDB" id="A0A225WG60"/>
<dbReference type="EMBL" id="NBNE01000904">
    <property type="protein sequence ID" value="OWZ16605.1"/>
    <property type="molecule type" value="Genomic_DNA"/>
</dbReference>